<gene>
    <name evidence="1" type="ORF">HHX25_05790</name>
</gene>
<dbReference type="EMBL" id="JABBHF010000003">
    <property type="protein sequence ID" value="NMH87008.1"/>
    <property type="molecule type" value="Genomic_DNA"/>
</dbReference>
<protein>
    <submittedName>
        <fullName evidence="1">Uncharacterized protein</fullName>
    </submittedName>
</protein>
<evidence type="ECO:0000313" key="1">
    <source>
        <dbReference type="EMBL" id="NMH87008.1"/>
    </source>
</evidence>
<organism evidence="1 2">
    <name type="scientific">Flavivirga algicola</name>
    <dbReference type="NCBI Taxonomy" id="2729136"/>
    <lineage>
        <taxon>Bacteria</taxon>
        <taxon>Pseudomonadati</taxon>
        <taxon>Bacteroidota</taxon>
        <taxon>Flavobacteriia</taxon>
        <taxon>Flavobacteriales</taxon>
        <taxon>Flavobacteriaceae</taxon>
        <taxon>Flavivirga</taxon>
    </lineage>
</organism>
<accession>A0ABX1RVE2</accession>
<dbReference type="RefSeq" id="WP_169671140.1">
    <property type="nucleotide sequence ID" value="NZ_JABBHF010000003.1"/>
</dbReference>
<sequence>MKKIMIILSSLLLIVGIGYAVLSAFVIDDPTAESSNIIETKTIVSISEGTSYDIVFADAHGDYYYINRGLERGLNLDSLNAKVLNKTVTLHLAKILGGLATSEHISQLAVDGDIIYTEFN</sequence>
<keyword evidence="2" id="KW-1185">Reference proteome</keyword>
<comment type="caution">
    <text evidence="1">The sequence shown here is derived from an EMBL/GenBank/DDBJ whole genome shotgun (WGS) entry which is preliminary data.</text>
</comment>
<evidence type="ECO:0000313" key="2">
    <source>
        <dbReference type="Proteomes" id="UP000746690"/>
    </source>
</evidence>
<proteinExistence type="predicted"/>
<name>A0ABX1RVE2_9FLAO</name>
<reference evidence="1 2" key="1">
    <citation type="submission" date="2020-04" db="EMBL/GenBank/DDBJ databases">
        <title>A Flavivirga sp. nov.</title>
        <authorList>
            <person name="Sun X."/>
        </authorList>
    </citation>
    <scope>NUCLEOTIDE SEQUENCE [LARGE SCALE GENOMIC DNA]</scope>
    <source>
        <strain evidence="1 2">Y03</strain>
    </source>
</reference>
<dbReference type="Proteomes" id="UP000746690">
    <property type="component" value="Unassembled WGS sequence"/>
</dbReference>